<keyword evidence="4" id="KW-0520">NAD</keyword>
<dbReference type="PANTHER" id="PTHR43622">
    <property type="entry name" value="3-DEHYDROQUINATE SYNTHASE"/>
    <property type="match status" value="1"/>
</dbReference>
<evidence type="ECO:0000256" key="2">
    <source>
        <dbReference type="ARBA" id="ARBA00001941"/>
    </source>
</evidence>
<evidence type="ECO:0000259" key="7">
    <source>
        <dbReference type="Pfam" id="PF01761"/>
    </source>
</evidence>
<keyword evidence="3" id="KW-0479">Metal-binding</keyword>
<keyword evidence="6" id="KW-0170">Cobalt</keyword>
<gene>
    <name evidence="9" type="ORF">D7S86_03930</name>
</gene>
<dbReference type="Pfam" id="PF01761">
    <property type="entry name" value="DHQ_synthase"/>
    <property type="match status" value="1"/>
</dbReference>
<dbReference type="GO" id="GO:0046872">
    <property type="term" value="F:metal ion binding"/>
    <property type="evidence" value="ECO:0007669"/>
    <property type="project" value="UniProtKB-KW"/>
</dbReference>
<evidence type="ECO:0000259" key="8">
    <source>
        <dbReference type="Pfam" id="PF24621"/>
    </source>
</evidence>
<dbReference type="Gene3D" id="3.40.50.1970">
    <property type="match status" value="1"/>
</dbReference>
<dbReference type="GO" id="GO:0003856">
    <property type="term" value="F:3-dehydroquinate synthase activity"/>
    <property type="evidence" value="ECO:0007669"/>
    <property type="project" value="TreeGrafter"/>
</dbReference>
<organism evidence="9 10">
    <name type="scientific">Pararobbsia silviterrae</name>
    <dbReference type="NCBI Taxonomy" id="1792498"/>
    <lineage>
        <taxon>Bacteria</taxon>
        <taxon>Pseudomonadati</taxon>
        <taxon>Pseudomonadota</taxon>
        <taxon>Betaproteobacteria</taxon>
        <taxon>Burkholderiales</taxon>
        <taxon>Burkholderiaceae</taxon>
        <taxon>Pararobbsia</taxon>
    </lineage>
</organism>
<dbReference type="GO" id="GO:0009073">
    <property type="term" value="P:aromatic amino acid family biosynthetic process"/>
    <property type="evidence" value="ECO:0007669"/>
    <property type="project" value="InterPro"/>
</dbReference>
<comment type="cofactor">
    <cofactor evidence="1">
        <name>NAD(+)</name>
        <dbReference type="ChEBI" id="CHEBI:57540"/>
    </cofactor>
</comment>
<evidence type="ECO:0000313" key="10">
    <source>
        <dbReference type="Proteomes" id="UP000270342"/>
    </source>
</evidence>
<evidence type="ECO:0000256" key="3">
    <source>
        <dbReference type="ARBA" id="ARBA00022723"/>
    </source>
</evidence>
<dbReference type="Pfam" id="PF24621">
    <property type="entry name" value="DHQS_C"/>
    <property type="match status" value="1"/>
</dbReference>
<evidence type="ECO:0000256" key="6">
    <source>
        <dbReference type="ARBA" id="ARBA00023285"/>
    </source>
</evidence>
<comment type="cofactor">
    <cofactor evidence="2">
        <name>Co(2+)</name>
        <dbReference type="ChEBI" id="CHEBI:48828"/>
    </cofactor>
</comment>
<dbReference type="PIRSF" id="PIRSF001455">
    <property type="entry name" value="DHQ_synth"/>
    <property type="match status" value="1"/>
</dbReference>
<evidence type="ECO:0000256" key="4">
    <source>
        <dbReference type="ARBA" id="ARBA00023027"/>
    </source>
</evidence>
<sequence>MRVGRGLLAGVVAAHADAIYLVDERLAHLLPASAAKRVLIEANETRKSLEAMPDVILKLRELGANRSTHIVSIGGGVLQDIATFAASVYMRGLKWTYMPTTLLGMADSCIGGKSSINVLGYKNLVGNFYPPVEVVIDIDFIRSLDAEQVIGGLNEAVKICYARGAQSFADYLADGPVWPLPPEIAQRLLTRSLTTKKWFIEIDEFDRKERLLLNYGHTFGHALEAATQFGVSHGVAVGLGMLVAIDFAKRGAHLTPAGTAQADALARHVEAMTDIVVESGVRWPRVDLAAVLQKFDNDKKHNSEFYRVVVPVRDGELELISIPRTDATRAALRTSYEAIFAQLGIDSAAQSSAA</sequence>
<keyword evidence="10" id="KW-1185">Reference proteome</keyword>
<dbReference type="Proteomes" id="UP000270342">
    <property type="component" value="Unassembled WGS sequence"/>
</dbReference>
<evidence type="ECO:0000256" key="5">
    <source>
        <dbReference type="ARBA" id="ARBA00023239"/>
    </source>
</evidence>
<dbReference type="CDD" id="cd08195">
    <property type="entry name" value="DHQS"/>
    <property type="match status" value="1"/>
</dbReference>
<keyword evidence="5" id="KW-0456">Lyase</keyword>
<dbReference type="InterPro" id="IPR056179">
    <property type="entry name" value="DHQS_C"/>
</dbReference>
<reference evidence="9 10" key="1">
    <citation type="submission" date="2018-10" db="EMBL/GenBank/DDBJ databases">
        <title>Robbsia sp. DHC34, isolated from soil.</title>
        <authorList>
            <person name="Gao Z.-H."/>
            <person name="Qiu L.-H."/>
        </authorList>
    </citation>
    <scope>NUCLEOTIDE SEQUENCE [LARGE SCALE GENOMIC DNA]</scope>
    <source>
        <strain evidence="9 10">DHC34</strain>
    </source>
</reference>
<dbReference type="AlphaFoldDB" id="A0A494Y8R3"/>
<proteinExistence type="predicted"/>
<evidence type="ECO:0000256" key="1">
    <source>
        <dbReference type="ARBA" id="ARBA00001911"/>
    </source>
</evidence>
<accession>A0A494Y8R3</accession>
<dbReference type="InterPro" id="IPR030960">
    <property type="entry name" value="DHQS/DOIS_N"/>
</dbReference>
<dbReference type="InterPro" id="IPR050071">
    <property type="entry name" value="Dehydroquinate_synthase"/>
</dbReference>
<dbReference type="EMBL" id="RBZU01000001">
    <property type="protein sequence ID" value="RKP59071.1"/>
    <property type="molecule type" value="Genomic_DNA"/>
</dbReference>
<dbReference type="InterPro" id="IPR030963">
    <property type="entry name" value="DHQ_synth_fam"/>
</dbReference>
<dbReference type="SUPFAM" id="SSF56796">
    <property type="entry name" value="Dehydroquinate synthase-like"/>
    <property type="match status" value="1"/>
</dbReference>
<name>A0A494Y8R3_9BURK</name>
<dbReference type="Gene3D" id="1.20.1090.10">
    <property type="entry name" value="Dehydroquinate synthase-like - alpha domain"/>
    <property type="match status" value="1"/>
</dbReference>
<dbReference type="PANTHER" id="PTHR43622:SF1">
    <property type="entry name" value="3-DEHYDROQUINATE SYNTHASE"/>
    <property type="match status" value="1"/>
</dbReference>
<protein>
    <submittedName>
        <fullName evidence="9">3-dehydroquinate synthase</fullName>
    </submittedName>
</protein>
<feature type="domain" description="3-dehydroquinate synthase C-terminal" evidence="8">
    <location>
        <begin position="152"/>
        <end position="300"/>
    </location>
</feature>
<evidence type="ECO:0000313" key="9">
    <source>
        <dbReference type="EMBL" id="RKP59071.1"/>
    </source>
</evidence>
<feature type="domain" description="3-dehydroquinate synthase N-terminal" evidence="7">
    <location>
        <begin position="38"/>
        <end position="149"/>
    </location>
</feature>
<comment type="caution">
    <text evidence="9">The sequence shown here is derived from an EMBL/GenBank/DDBJ whole genome shotgun (WGS) entry which is preliminary data.</text>
</comment>